<dbReference type="InterPro" id="IPR001245">
    <property type="entry name" value="Ser-Thr/Tyr_kinase_cat_dom"/>
</dbReference>
<evidence type="ECO:0000256" key="1">
    <source>
        <dbReference type="ARBA" id="ARBA00022741"/>
    </source>
</evidence>
<feature type="domain" description="Protein kinase" evidence="4">
    <location>
        <begin position="200"/>
        <end position="458"/>
    </location>
</feature>
<accession>A0A8H6TG62</accession>
<dbReference type="GO" id="GO:0005524">
    <property type="term" value="F:ATP binding"/>
    <property type="evidence" value="ECO:0007669"/>
    <property type="project" value="UniProtKB-KW"/>
</dbReference>
<keyword evidence="5" id="KW-0808">Transferase</keyword>
<dbReference type="PANTHER" id="PTHR44329:SF298">
    <property type="entry name" value="MIXED LINEAGE KINASE DOMAIN-LIKE PROTEIN"/>
    <property type="match status" value="1"/>
</dbReference>
<reference evidence="5" key="1">
    <citation type="submission" date="2020-05" db="EMBL/GenBank/DDBJ databases">
        <title>Mycena genomes resolve the evolution of fungal bioluminescence.</title>
        <authorList>
            <person name="Tsai I.J."/>
        </authorList>
    </citation>
    <scope>NUCLEOTIDE SEQUENCE</scope>
    <source>
        <strain evidence="5">171206Taipei</strain>
    </source>
</reference>
<dbReference type="GeneID" id="59340776"/>
<dbReference type="PANTHER" id="PTHR44329">
    <property type="entry name" value="SERINE/THREONINE-PROTEIN KINASE TNNI3K-RELATED"/>
    <property type="match status" value="1"/>
</dbReference>
<dbReference type="SMART" id="SM00220">
    <property type="entry name" value="S_TKc"/>
    <property type="match status" value="1"/>
</dbReference>
<dbReference type="OrthoDB" id="122279at2759"/>
<keyword evidence="2" id="KW-0067">ATP-binding</keyword>
<dbReference type="RefSeq" id="XP_037226170.1">
    <property type="nucleotide sequence ID" value="XM_037358260.1"/>
</dbReference>
<feature type="compositionally biased region" description="Low complexity" evidence="3">
    <location>
        <begin position="711"/>
        <end position="728"/>
    </location>
</feature>
<organism evidence="5 6">
    <name type="scientific">Mycena indigotica</name>
    <dbReference type="NCBI Taxonomy" id="2126181"/>
    <lineage>
        <taxon>Eukaryota</taxon>
        <taxon>Fungi</taxon>
        <taxon>Dikarya</taxon>
        <taxon>Basidiomycota</taxon>
        <taxon>Agaricomycotina</taxon>
        <taxon>Agaricomycetes</taxon>
        <taxon>Agaricomycetidae</taxon>
        <taxon>Agaricales</taxon>
        <taxon>Marasmiineae</taxon>
        <taxon>Mycenaceae</taxon>
        <taxon>Mycena</taxon>
    </lineage>
</organism>
<dbReference type="AlphaFoldDB" id="A0A8H6TG62"/>
<sequence>MKMIKTRVFFSFPSHSIPLRPSPPSRAMPPEVSTPLSSLQMFDPTSLSPTNLPKKLILLTLALLDPSSPKFHELSREIQVWSDRDIVASLATYASVVDTLFDVLKEAHRDTAIVQDVFDKLCEDIEALHDHMLDLLHTPDTYQVFLTSSEDQSQQLLDLLQELLDLFPDSTERPVLSKALLRISRASGRLPTCLSLSGLQKIGKQVAAGGFADIWKGLIRGQSVSVKIMRLFRDDDIRDILQTFGREALIWRQLSHPNLLPFFGLYYLDSRLCLVSPWMADGHVLEYLKTAPPDTDRVSLMLDVALGIEYLHENNVVHGDLKAMNILVTPSHRACVADFGLSSITDAMTLKFPHSTASVRGGTPRYQAPELINTDNVSHYPSDVYAFACVCYEIWSQLRPFHEINQDIWVGIQVLGGLRPTKPQDMAEEHPLWLLLQEAWVKDPTERPTMTHIVHRLVGDSIGATIRSYGSSDWDETFSSRFRRSFQPWPLLPSLDKIKRRLVGNDEEPHMDSDSASTSSPRPELTPLPPISTLFASTGRRRQKKSRLQSLYLPVSCLTANHYVPIPTDDPVVEVFVSTHDLEVHRVGLSHNLPSLPQMSPSSSQDSSPVGSPPPAERLPDLETLRQDCLRMLSNPHPTLTPRSELGFLTSPQLNAIDLELGGRTLIDDAPIPEFPATPRLSCSSSFEDEPLIDPSDRWSESNLVDTTPDPAETPSPGSSAGPTSDSPRLIYGPPLRSKRASDPLPLRLAAKRRRTEPAMSIRSLCE</sequence>
<feature type="region of interest" description="Disordered" evidence="3">
    <location>
        <begin position="677"/>
        <end position="767"/>
    </location>
</feature>
<keyword evidence="6" id="KW-1185">Reference proteome</keyword>
<comment type="caution">
    <text evidence="5">The sequence shown here is derived from an EMBL/GenBank/DDBJ whole genome shotgun (WGS) entry which is preliminary data.</text>
</comment>
<feature type="region of interest" description="Disordered" evidence="3">
    <location>
        <begin position="593"/>
        <end position="620"/>
    </location>
</feature>
<feature type="region of interest" description="Disordered" evidence="3">
    <location>
        <begin position="506"/>
        <end position="542"/>
    </location>
</feature>
<dbReference type="InterPro" id="IPR008271">
    <property type="entry name" value="Ser/Thr_kinase_AS"/>
</dbReference>
<evidence type="ECO:0000256" key="2">
    <source>
        <dbReference type="ARBA" id="ARBA00022840"/>
    </source>
</evidence>
<name>A0A8H6TG62_9AGAR</name>
<dbReference type="InterPro" id="IPR051681">
    <property type="entry name" value="Ser/Thr_Kinases-Pseudokinases"/>
</dbReference>
<evidence type="ECO:0000313" key="6">
    <source>
        <dbReference type="Proteomes" id="UP000636479"/>
    </source>
</evidence>
<dbReference type="PROSITE" id="PS00108">
    <property type="entry name" value="PROTEIN_KINASE_ST"/>
    <property type="match status" value="1"/>
</dbReference>
<dbReference type="SUPFAM" id="SSF56112">
    <property type="entry name" value="Protein kinase-like (PK-like)"/>
    <property type="match status" value="1"/>
</dbReference>
<dbReference type="InterPro" id="IPR000719">
    <property type="entry name" value="Prot_kinase_dom"/>
</dbReference>
<dbReference type="Gene3D" id="1.10.510.10">
    <property type="entry name" value="Transferase(Phosphotransferase) domain 1"/>
    <property type="match status" value="1"/>
</dbReference>
<proteinExistence type="predicted"/>
<evidence type="ECO:0000256" key="3">
    <source>
        <dbReference type="SAM" id="MobiDB-lite"/>
    </source>
</evidence>
<dbReference type="GO" id="GO:0004674">
    <property type="term" value="F:protein serine/threonine kinase activity"/>
    <property type="evidence" value="ECO:0007669"/>
    <property type="project" value="TreeGrafter"/>
</dbReference>
<dbReference type="Pfam" id="PF07714">
    <property type="entry name" value="PK_Tyr_Ser-Thr"/>
    <property type="match status" value="1"/>
</dbReference>
<keyword evidence="5" id="KW-0418">Kinase</keyword>
<gene>
    <name evidence="5" type="ORF">MIND_00132900</name>
</gene>
<protein>
    <submittedName>
        <fullName evidence="5">Protein kinase domain-containing protein</fullName>
    </submittedName>
</protein>
<dbReference type="InterPro" id="IPR011009">
    <property type="entry name" value="Kinase-like_dom_sf"/>
</dbReference>
<keyword evidence="1" id="KW-0547">Nucleotide-binding</keyword>
<evidence type="ECO:0000313" key="5">
    <source>
        <dbReference type="EMBL" id="KAF7316147.1"/>
    </source>
</evidence>
<evidence type="ECO:0000259" key="4">
    <source>
        <dbReference type="PROSITE" id="PS50011"/>
    </source>
</evidence>
<feature type="compositionally biased region" description="Low complexity" evidence="3">
    <location>
        <begin position="594"/>
        <end position="610"/>
    </location>
</feature>
<dbReference type="EMBL" id="JACAZF010000001">
    <property type="protein sequence ID" value="KAF7316147.1"/>
    <property type="molecule type" value="Genomic_DNA"/>
</dbReference>
<dbReference type="Proteomes" id="UP000636479">
    <property type="component" value="Unassembled WGS sequence"/>
</dbReference>
<dbReference type="PROSITE" id="PS50011">
    <property type="entry name" value="PROTEIN_KINASE_DOM"/>
    <property type="match status" value="1"/>
</dbReference>